<sequence>MERSTSVPMGMGEQSLTPGEQRILALMEQGQQRLEQGQQRLEQRMDRMDQRLQSLEEGQQRTDQRLQSLEDGQKRTDQRLQSLEEGQQRTDQRLDSMDRQLTELTLKVDQEAANSKTRDRQLASALQELREEGQKQSIQLLAQIDRSQQLMLEAMHQETNNLRSEFSKRLDQHDTHLGVVKQTFERHEGHLREHGQAIAGLQQEVRKLTAAVEHLARAPGMAATR</sequence>
<feature type="compositionally biased region" description="Low complexity" evidence="2">
    <location>
        <begin position="26"/>
        <end position="40"/>
    </location>
</feature>
<evidence type="ECO:0000256" key="1">
    <source>
        <dbReference type="SAM" id="Coils"/>
    </source>
</evidence>
<evidence type="ECO:0000256" key="2">
    <source>
        <dbReference type="SAM" id="MobiDB-lite"/>
    </source>
</evidence>
<evidence type="ECO:0000313" key="3">
    <source>
        <dbReference type="EMBL" id="MCY1083538.1"/>
    </source>
</evidence>
<gene>
    <name evidence="3" type="ORF">OV287_54780</name>
</gene>
<dbReference type="RefSeq" id="WP_267542063.1">
    <property type="nucleotide sequence ID" value="NZ_JAPNKA010000001.1"/>
</dbReference>
<feature type="coiled-coil region" evidence="1">
    <location>
        <begin position="191"/>
        <end position="218"/>
    </location>
</feature>
<comment type="caution">
    <text evidence="3">The sequence shown here is derived from an EMBL/GenBank/DDBJ whole genome shotgun (WGS) entry which is preliminary data.</text>
</comment>
<evidence type="ECO:0000313" key="4">
    <source>
        <dbReference type="Proteomes" id="UP001207654"/>
    </source>
</evidence>
<protein>
    <submittedName>
        <fullName evidence="3">Uncharacterized protein</fullName>
    </submittedName>
</protein>
<keyword evidence="1" id="KW-0175">Coiled coil</keyword>
<reference evidence="3 4" key="1">
    <citation type="submission" date="2022-11" db="EMBL/GenBank/DDBJ databases">
        <title>Minimal conservation of predation-associated metabolite biosynthetic gene clusters underscores biosynthetic potential of Myxococcota including descriptions for ten novel species: Archangium lansinium sp. nov., Myxococcus landrumus sp. nov., Nannocystis bai.</title>
        <authorList>
            <person name="Ahearne A."/>
            <person name="Stevens C."/>
            <person name="Phillips K."/>
        </authorList>
    </citation>
    <scope>NUCLEOTIDE SEQUENCE [LARGE SCALE GENOMIC DNA]</scope>
    <source>
        <strain evidence="3 4">MIWBW</strain>
    </source>
</reference>
<feature type="compositionally biased region" description="Basic and acidic residues" evidence="2">
    <location>
        <begin position="41"/>
        <end position="50"/>
    </location>
</feature>
<accession>A0ABT4APA0</accession>
<dbReference type="Proteomes" id="UP001207654">
    <property type="component" value="Unassembled WGS sequence"/>
</dbReference>
<name>A0ABT4APA0_9BACT</name>
<keyword evidence="4" id="KW-1185">Reference proteome</keyword>
<dbReference type="EMBL" id="JAPNKA010000001">
    <property type="protein sequence ID" value="MCY1083538.1"/>
    <property type="molecule type" value="Genomic_DNA"/>
</dbReference>
<feature type="region of interest" description="Disordered" evidence="2">
    <location>
        <begin position="1"/>
        <end position="94"/>
    </location>
</feature>
<dbReference type="SUPFAM" id="SSF57997">
    <property type="entry name" value="Tropomyosin"/>
    <property type="match status" value="1"/>
</dbReference>
<proteinExistence type="predicted"/>
<organism evidence="3 4">
    <name type="scientific">Archangium lansingense</name>
    <dbReference type="NCBI Taxonomy" id="2995310"/>
    <lineage>
        <taxon>Bacteria</taxon>
        <taxon>Pseudomonadati</taxon>
        <taxon>Myxococcota</taxon>
        <taxon>Myxococcia</taxon>
        <taxon>Myxococcales</taxon>
        <taxon>Cystobacterineae</taxon>
        <taxon>Archangiaceae</taxon>
        <taxon>Archangium</taxon>
    </lineage>
</organism>